<accession>A0ABZ1KT81</accession>
<organism evidence="1 2">
    <name type="scientific">Streptomyces achromogenes</name>
    <dbReference type="NCBI Taxonomy" id="67255"/>
    <lineage>
        <taxon>Bacteria</taxon>
        <taxon>Bacillati</taxon>
        <taxon>Actinomycetota</taxon>
        <taxon>Actinomycetes</taxon>
        <taxon>Kitasatosporales</taxon>
        <taxon>Streptomycetaceae</taxon>
        <taxon>Streptomyces</taxon>
    </lineage>
</organism>
<dbReference type="GeneID" id="97284226"/>
<name>A0ABZ1KT81_STRAH</name>
<gene>
    <name evidence="1" type="ORF">OG350_27355</name>
</gene>
<evidence type="ECO:0000313" key="2">
    <source>
        <dbReference type="Proteomes" id="UP001622557"/>
    </source>
</evidence>
<proteinExistence type="predicted"/>
<evidence type="ECO:0000313" key="1">
    <source>
        <dbReference type="EMBL" id="WTQ83791.1"/>
    </source>
</evidence>
<reference evidence="1 2" key="1">
    <citation type="submission" date="2022-10" db="EMBL/GenBank/DDBJ databases">
        <title>The complete genomes of actinobacterial strains from the NBC collection.</title>
        <authorList>
            <person name="Joergensen T.S."/>
            <person name="Alvarez Arevalo M."/>
            <person name="Sterndorff E.B."/>
            <person name="Faurdal D."/>
            <person name="Vuksanovic O."/>
            <person name="Mourched A.-S."/>
            <person name="Charusanti P."/>
            <person name="Shaw S."/>
            <person name="Blin K."/>
            <person name="Weber T."/>
        </authorList>
    </citation>
    <scope>NUCLEOTIDE SEQUENCE [LARGE SCALE GENOMIC DNA]</scope>
    <source>
        <strain evidence="1 2">NBC_00156</strain>
    </source>
</reference>
<sequence length="105" mass="11476">MAQILDNLRNDGLPSLVVVPPSRPLRRTAAGTLEVVPEFATESPAYYATSRAFEAMERWNSRNDSSKIETVVFDLPLLGMDDPADKSTPNSVLRAMARSLDPEAG</sequence>
<keyword evidence="2" id="KW-1185">Reference proteome</keyword>
<dbReference type="EMBL" id="CP108164">
    <property type="protein sequence ID" value="WTQ83791.1"/>
    <property type="molecule type" value="Genomic_DNA"/>
</dbReference>
<dbReference type="RefSeq" id="WP_405450735.1">
    <property type="nucleotide sequence ID" value="NZ_CP108164.1"/>
</dbReference>
<dbReference type="Proteomes" id="UP001622557">
    <property type="component" value="Chromosome"/>
</dbReference>
<protein>
    <submittedName>
        <fullName evidence="1">Uncharacterized protein</fullName>
    </submittedName>
</protein>